<organism evidence="2 3">
    <name type="scientific">Xanthocytophaga flava</name>
    <dbReference type="NCBI Taxonomy" id="3048013"/>
    <lineage>
        <taxon>Bacteria</taxon>
        <taxon>Pseudomonadati</taxon>
        <taxon>Bacteroidota</taxon>
        <taxon>Cytophagia</taxon>
        <taxon>Cytophagales</taxon>
        <taxon>Rhodocytophagaceae</taxon>
        <taxon>Xanthocytophaga</taxon>
    </lineage>
</organism>
<name>A0AAE3U7N3_9BACT</name>
<keyword evidence="1" id="KW-1133">Transmembrane helix</keyword>
<sequence>MTAEEVIDQHGLKIVLFFIGCIVLSMVTYHLKPSWFNFLKSTTIADHYKYLETQIDPMELKAVIIKKHQIKFGGRYFDALQLNNQGQISDLSTTNHALDQLYNQAQVNNSVLKEKGKRIFVLVHKGEQTKYEHY</sequence>
<reference evidence="2" key="1">
    <citation type="submission" date="2023-05" db="EMBL/GenBank/DDBJ databases">
        <authorList>
            <person name="Zhang X."/>
        </authorList>
    </citation>
    <scope>NUCLEOTIDE SEQUENCE</scope>
    <source>
        <strain evidence="2">YF14B1</strain>
    </source>
</reference>
<protein>
    <submittedName>
        <fullName evidence="2">Uncharacterized protein</fullName>
    </submittedName>
</protein>
<dbReference type="Proteomes" id="UP001241110">
    <property type="component" value="Unassembled WGS sequence"/>
</dbReference>
<keyword evidence="1" id="KW-0472">Membrane</keyword>
<dbReference type="AlphaFoldDB" id="A0AAE3U7N3"/>
<keyword evidence="1" id="KW-0812">Transmembrane</keyword>
<gene>
    <name evidence="2" type="ORF">QNI16_21500</name>
</gene>
<accession>A0AAE3U7N3</accession>
<evidence type="ECO:0000313" key="3">
    <source>
        <dbReference type="Proteomes" id="UP001241110"/>
    </source>
</evidence>
<proteinExistence type="predicted"/>
<evidence type="ECO:0000313" key="2">
    <source>
        <dbReference type="EMBL" id="MDJ1483089.1"/>
    </source>
</evidence>
<evidence type="ECO:0000256" key="1">
    <source>
        <dbReference type="SAM" id="Phobius"/>
    </source>
</evidence>
<dbReference type="RefSeq" id="WP_313982647.1">
    <property type="nucleotide sequence ID" value="NZ_JASJOS010000010.1"/>
</dbReference>
<feature type="transmembrane region" description="Helical" evidence="1">
    <location>
        <begin position="12"/>
        <end position="31"/>
    </location>
</feature>
<comment type="caution">
    <text evidence="2">The sequence shown here is derived from an EMBL/GenBank/DDBJ whole genome shotgun (WGS) entry which is preliminary data.</text>
</comment>
<dbReference type="EMBL" id="JASJOS010000010">
    <property type="protein sequence ID" value="MDJ1483089.1"/>
    <property type="molecule type" value="Genomic_DNA"/>
</dbReference>